<dbReference type="FunFam" id="3.90.226.10:FF:000009">
    <property type="entry name" value="Carnitinyl-CoA dehydratase"/>
    <property type="match status" value="1"/>
</dbReference>
<evidence type="ECO:0000256" key="2">
    <source>
        <dbReference type="ARBA" id="ARBA00012076"/>
    </source>
</evidence>
<dbReference type="InterPro" id="IPR001753">
    <property type="entry name" value="Enoyl-CoA_hydra/iso"/>
</dbReference>
<evidence type="ECO:0000313" key="8">
    <source>
        <dbReference type="Proteomes" id="UP000256269"/>
    </source>
</evidence>
<comment type="caution">
    <text evidence="7">The sequence shown here is derived from an EMBL/GenBank/DDBJ whole genome shotgun (WGS) entry which is preliminary data.</text>
</comment>
<dbReference type="PANTHER" id="PTHR11941:SF169">
    <property type="entry name" value="(7AS)-7A-METHYL-1,5-DIOXO-2,3,5,6,7,7A-HEXAHYDRO-1H-INDENE-CARBOXYL-COA HYDROLASE"/>
    <property type="match status" value="1"/>
</dbReference>
<dbReference type="EC" id="4.2.1.17" evidence="2"/>
<dbReference type="Proteomes" id="UP000256269">
    <property type="component" value="Unassembled WGS sequence"/>
</dbReference>
<comment type="similarity">
    <text evidence="1">Belongs to the enoyl-CoA hydratase/isomerase family.</text>
</comment>
<evidence type="ECO:0000256" key="4">
    <source>
        <dbReference type="ARBA" id="ARBA00023239"/>
    </source>
</evidence>
<evidence type="ECO:0000313" key="7">
    <source>
        <dbReference type="EMBL" id="REH32570.1"/>
    </source>
</evidence>
<reference evidence="7 8" key="1">
    <citation type="submission" date="2018-08" db="EMBL/GenBank/DDBJ databases">
        <title>Genomic Encyclopedia of Archaeal and Bacterial Type Strains, Phase II (KMG-II): from individual species to whole genera.</title>
        <authorList>
            <person name="Goeker M."/>
        </authorList>
    </citation>
    <scope>NUCLEOTIDE SEQUENCE [LARGE SCALE GENOMIC DNA]</scope>
    <source>
        <strain evidence="7 8">DSM 45791</strain>
    </source>
</reference>
<evidence type="ECO:0000256" key="1">
    <source>
        <dbReference type="ARBA" id="ARBA00005254"/>
    </source>
</evidence>
<proteinExistence type="inferred from homology"/>
<dbReference type="Gene3D" id="1.10.12.10">
    <property type="entry name" value="Lyase 2-enoyl-coa Hydratase, Chain A, domain 2"/>
    <property type="match status" value="1"/>
</dbReference>
<dbReference type="Gene3D" id="3.90.226.10">
    <property type="entry name" value="2-enoyl-CoA Hydratase, Chain A, domain 1"/>
    <property type="match status" value="1"/>
</dbReference>
<keyword evidence="4" id="KW-0456">Lyase</keyword>
<sequence length="263" mass="27456">MGVTTTPLVRLLVDGGIGTIMVDRPPVNALSVAAQADLRAVATQAAERDDVRAVVVTGGRRIFSAGADIREMAEMSHAEMADHAPRLQAAFDAVARIPKPVVAAVNGYALGGGCELALAADRRICTPQARLGLPEILLGVIPGAGGTQRLTRLVGPAKAKDLLFTGRQLDAVEALEIGLVDEIVDEADLVPAARRWAEQFVSGPAAALRAAKAAVDVGAGLPMAEALDWETSLFSDLFGTEDRLIGMRSFVTDGAGRARFVGR</sequence>
<name>A0A3E0GYE7_9PSEU</name>
<protein>
    <recommendedName>
        <fullName evidence="2">enoyl-CoA hydratase</fullName>
        <ecNumber evidence="2">4.2.1.17</ecNumber>
    </recommendedName>
</protein>
<accession>A0A3E0GYE7</accession>
<evidence type="ECO:0000256" key="5">
    <source>
        <dbReference type="ARBA" id="ARBA00023709"/>
    </source>
</evidence>
<dbReference type="AlphaFoldDB" id="A0A3E0GYE7"/>
<organism evidence="7 8">
    <name type="scientific">Kutzneria buriramensis</name>
    <dbReference type="NCBI Taxonomy" id="1045776"/>
    <lineage>
        <taxon>Bacteria</taxon>
        <taxon>Bacillati</taxon>
        <taxon>Actinomycetota</taxon>
        <taxon>Actinomycetes</taxon>
        <taxon>Pseudonocardiales</taxon>
        <taxon>Pseudonocardiaceae</taxon>
        <taxon>Kutzneria</taxon>
    </lineage>
</organism>
<gene>
    <name evidence="7" type="ORF">BCF44_121119</name>
</gene>
<comment type="catalytic activity">
    <reaction evidence="5">
        <text>a (3S)-3-hydroxyacyl-CoA = a (2E)-enoyl-CoA + H2O</text>
        <dbReference type="Rhea" id="RHEA:16105"/>
        <dbReference type="ChEBI" id="CHEBI:15377"/>
        <dbReference type="ChEBI" id="CHEBI:57318"/>
        <dbReference type="ChEBI" id="CHEBI:58856"/>
        <dbReference type="EC" id="4.2.1.17"/>
    </reaction>
</comment>
<dbReference type="PANTHER" id="PTHR11941">
    <property type="entry name" value="ENOYL-COA HYDRATASE-RELATED"/>
    <property type="match status" value="1"/>
</dbReference>
<dbReference type="InterPro" id="IPR014748">
    <property type="entry name" value="Enoyl-CoA_hydra_C"/>
</dbReference>
<evidence type="ECO:0000256" key="6">
    <source>
        <dbReference type="ARBA" id="ARBA00023717"/>
    </source>
</evidence>
<dbReference type="SUPFAM" id="SSF52096">
    <property type="entry name" value="ClpP/crotonase"/>
    <property type="match status" value="1"/>
</dbReference>
<comment type="catalytic activity">
    <reaction evidence="6">
        <text>a 4-saturated-(3S)-3-hydroxyacyl-CoA = a (3E)-enoyl-CoA + H2O</text>
        <dbReference type="Rhea" id="RHEA:20724"/>
        <dbReference type="ChEBI" id="CHEBI:15377"/>
        <dbReference type="ChEBI" id="CHEBI:58521"/>
        <dbReference type="ChEBI" id="CHEBI:137480"/>
        <dbReference type="EC" id="4.2.1.17"/>
    </reaction>
</comment>
<dbReference type="EMBL" id="QUNO01000021">
    <property type="protein sequence ID" value="REH32570.1"/>
    <property type="molecule type" value="Genomic_DNA"/>
</dbReference>
<keyword evidence="8" id="KW-1185">Reference proteome</keyword>
<dbReference type="GO" id="GO:0004300">
    <property type="term" value="F:enoyl-CoA hydratase activity"/>
    <property type="evidence" value="ECO:0007669"/>
    <property type="project" value="UniProtKB-EC"/>
</dbReference>
<keyword evidence="3" id="KW-0443">Lipid metabolism</keyword>
<dbReference type="GO" id="GO:0006635">
    <property type="term" value="P:fatty acid beta-oxidation"/>
    <property type="evidence" value="ECO:0007669"/>
    <property type="project" value="TreeGrafter"/>
</dbReference>
<dbReference type="Pfam" id="PF00378">
    <property type="entry name" value="ECH_1"/>
    <property type="match status" value="1"/>
</dbReference>
<evidence type="ECO:0000256" key="3">
    <source>
        <dbReference type="ARBA" id="ARBA00023098"/>
    </source>
</evidence>
<dbReference type="CDD" id="cd06558">
    <property type="entry name" value="crotonase-like"/>
    <property type="match status" value="1"/>
</dbReference>
<dbReference type="InterPro" id="IPR029045">
    <property type="entry name" value="ClpP/crotonase-like_dom_sf"/>
</dbReference>